<dbReference type="RefSeq" id="WP_307344339.1">
    <property type="nucleotide sequence ID" value="NZ_JAUSUD010000020.1"/>
</dbReference>
<accession>A0ABT9ZJ84</accession>
<keyword evidence="2" id="KW-1185">Reference proteome</keyword>
<dbReference type="InterPro" id="IPR026838">
    <property type="entry name" value="YheC/D"/>
</dbReference>
<gene>
    <name evidence="1" type="ORF">J2S19_003644</name>
</gene>
<organism evidence="1 2">
    <name type="scientific">Metabacillus malikii</name>
    <dbReference type="NCBI Taxonomy" id="1504265"/>
    <lineage>
        <taxon>Bacteria</taxon>
        <taxon>Bacillati</taxon>
        <taxon>Bacillota</taxon>
        <taxon>Bacilli</taxon>
        <taxon>Bacillales</taxon>
        <taxon>Bacillaceae</taxon>
        <taxon>Metabacillus</taxon>
    </lineage>
</organism>
<sequence>MSEIFTIKASNNTQYIQLPLALRRYGMVDTISFGTVFLPCKVQFKEITTHTIIIPESLCRQLKIPTKGNIRIEIHQNILYLGPLVGIFTAGFTSTLQRPLGERSLFFAKYLSTDKSIGVCSFVFGAPHINWDEGTINGYVYEEDGWKQRTFPFPNVVYDRLPNRRVENHQALKLVKSRLISEYSIPWYNPGFFNKWDIHQLLINDRRASTYLPETYLNPTITKIEEMLSTYQSIYLKPANGSLGLGVYQLMYSKEDNVYYSRYRDHNKDINRLRKFPSLEHFLKVAFKDNRLSHYLAQQGIKLIRLDNKPIDFRVHTNKNKDGIWSVTAVAAKVAGKGSATTHLNNGGVVRTLEELFENQFERQKAYHRLSDAALLLSHSIDKYMVGYIGELGFDLGLDQSGDVWMFEANSKPGRSIFSHPKLKDADILSRKSSLEYSIYLFKKSIYYPEEFQYGKQ</sequence>
<dbReference type="Proteomes" id="UP001234495">
    <property type="component" value="Unassembled WGS sequence"/>
</dbReference>
<evidence type="ECO:0000313" key="2">
    <source>
        <dbReference type="Proteomes" id="UP001234495"/>
    </source>
</evidence>
<dbReference type="EMBL" id="JAUSUD010000020">
    <property type="protein sequence ID" value="MDQ0232334.1"/>
    <property type="molecule type" value="Genomic_DNA"/>
</dbReference>
<proteinExistence type="predicted"/>
<name>A0ABT9ZJ84_9BACI</name>
<evidence type="ECO:0000313" key="1">
    <source>
        <dbReference type="EMBL" id="MDQ0232334.1"/>
    </source>
</evidence>
<reference evidence="1 2" key="1">
    <citation type="submission" date="2023-07" db="EMBL/GenBank/DDBJ databases">
        <title>Genomic Encyclopedia of Type Strains, Phase IV (KMG-IV): sequencing the most valuable type-strain genomes for metagenomic binning, comparative biology and taxonomic classification.</title>
        <authorList>
            <person name="Goeker M."/>
        </authorList>
    </citation>
    <scope>NUCLEOTIDE SEQUENCE [LARGE SCALE GENOMIC DNA]</scope>
    <source>
        <strain evidence="1 2">DSM 29005</strain>
    </source>
</reference>
<evidence type="ECO:0008006" key="3">
    <source>
        <dbReference type="Google" id="ProtNLM"/>
    </source>
</evidence>
<dbReference type="SUPFAM" id="SSF56059">
    <property type="entry name" value="Glutathione synthetase ATP-binding domain-like"/>
    <property type="match status" value="1"/>
</dbReference>
<comment type="caution">
    <text evidence="1">The sequence shown here is derived from an EMBL/GenBank/DDBJ whole genome shotgun (WGS) entry which is preliminary data.</text>
</comment>
<dbReference type="Pfam" id="PF14398">
    <property type="entry name" value="ATPgrasp_YheCD"/>
    <property type="match status" value="1"/>
</dbReference>
<protein>
    <recommendedName>
        <fullName evidence="3">YheC/YheD family protein</fullName>
    </recommendedName>
</protein>